<feature type="region of interest" description="Disordered" evidence="1">
    <location>
        <begin position="80"/>
        <end position="105"/>
    </location>
</feature>
<evidence type="ECO:0000256" key="1">
    <source>
        <dbReference type="SAM" id="MobiDB-lite"/>
    </source>
</evidence>
<dbReference type="Pfam" id="PF16486">
    <property type="entry name" value="ArgoN"/>
    <property type="match status" value="1"/>
</dbReference>
<feature type="domain" description="Protein argonaute N-terminal" evidence="2">
    <location>
        <begin position="154"/>
        <end position="231"/>
    </location>
</feature>
<feature type="region of interest" description="Disordered" evidence="1">
    <location>
        <begin position="1"/>
        <end position="26"/>
    </location>
</feature>
<comment type="caution">
    <text evidence="3">The sequence shown here is derived from an EMBL/GenBank/DDBJ whole genome shotgun (WGS) entry which is preliminary data.</text>
</comment>
<evidence type="ECO:0000259" key="2">
    <source>
        <dbReference type="Pfam" id="PF16486"/>
    </source>
</evidence>
<reference evidence="4" key="1">
    <citation type="submission" date="2024-07" db="EMBL/GenBank/DDBJ databases">
        <title>Two chromosome-level genome assemblies of Korean endemic species Abeliophyllum distichum and Forsythia ovata (Oleaceae).</title>
        <authorList>
            <person name="Jang H."/>
        </authorList>
    </citation>
    <scope>NUCLEOTIDE SEQUENCE [LARGE SCALE GENOMIC DNA]</scope>
</reference>
<dbReference type="Proteomes" id="UP001604277">
    <property type="component" value="Unassembled WGS sequence"/>
</dbReference>
<dbReference type="EMBL" id="JBFOLJ010000004">
    <property type="protein sequence ID" value="KAL2546716.1"/>
    <property type="molecule type" value="Genomic_DNA"/>
</dbReference>
<dbReference type="AlphaFoldDB" id="A0ABD1WAM7"/>
<name>A0ABD1WAM7_9LAMI</name>
<evidence type="ECO:0000313" key="3">
    <source>
        <dbReference type="EMBL" id="KAL2546716.1"/>
    </source>
</evidence>
<feature type="compositionally biased region" description="Polar residues" evidence="1">
    <location>
        <begin position="88"/>
        <end position="105"/>
    </location>
</feature>
<gene>
    <name evidence="3" type="ORF">Fot_15949</name>
</gene>
<protein>
    <submittedName>
        <fullName evidence="3">Protein argonaute 7</fullName>
    </submittedName>
</protein>
<keyword evidence="4" id="KW-1185">Reference proteome</keyword>
<sequence length="246" mass="28055">MEETEESNTNKKCTRNFRRNGNTQNYQYPNQFLHQSNRINGFGYGFSYQNQYPALLPLPPSIPLQMAVAPSFPQYQNFGSKTHLQKPSWKQNNPPPATSSESQVQDFSVTQARTNFHLQTWLPFDENDRRVMDAKPKPLAVARRPDSGGIEGKVITLLANHFLVQFDPSQRIFHYDVDIAPNPSKEISRIIKQKLVEGNSALLSGALPVYDGRRTIYSPIEFQDDRLELYISLPISSGKAIRNNEI</sequence>
<dbReference type="InterPro" id="IPR032474">
    <property type="entry name" value="Argonaute_N"/>
</dbReference>
<organism evidence="3 4">
    <name type="scientific">Forsythia ovata</name>
    <dbReference type="NCBI Taxonomy" id="205694"/>
    <lineage>
        <taxon>Eukaryota</taxon>
        <taxon>Viridiplantae</taxon>
        <taxon>Streptophyta</taxon>
        <taxon>Embryophyta</taxon>
        <taxon>Tracheophyta</taxon>
        <taxon>Spermatophyta</taxon>
        <taxon>Magnoliopsida</taxon>
        <taxon>eudicotyledons</taxon>
        <taxon>Gunneridae</taxon>
        <taxon>Pentapetalae</taxon>
        <taxon>asterids</taxon>
        <taxon>lamiids</taxon>
        <taxon>Lamiales</taxon>
        <taxon>Oleaceae</taxon>
        <taxon>Forsythieae</taxon>
        <taxon>Forsythia</taxon>
    </lineage>
</organism>
<evidence type="ECO:0000313" key="4">
    <source>
        <dbReference type="Proteomes" id="UP001604277"/>
    </source>
</evidence>
<accession>A0ABD1WAM7</accession>
<proteinExistence type="predicted"/>